<dbReference type="PANTHER" id="PTHR18968">
    <property type="entry name" value="THIAMINE PYROPHOSPHATE ENZYMES"/>
    <property type="match status" value="1"/>
</dbReference>
<dbReference type="InterPro" id="IPR012001">
    <property type="entry name" value="Thiamin_PyroP_enz_TPP-bd_dom"/>
</dbReference>
<dbReference type="GO" id="GO:0009097">
    <property type="term" value="P:isoleucine biosynthetic process"/>
    <property type="evidence" value="ECO:0007669"/>
    <property type="project" value="TreeGrafter"/>
</dbReference>
<dbReference type="GO" id="GO:0005948">
    <property type="term" value="C:acetolactate synthase complex"/>
    <property type="evidence" value="ECO:0007669"/>
    <property type="project" value="TreeGrafter"/>
</dbReference>
<comment type="similarity">
    <text evidence="3 12">Belongs to the TPP enzyme family.</text>
</comment>
<feature type="domain" description="Thiamine pyrophosphate enzyme TPP-binding" evidence="15">
    <location>
        <begin position="405"/>
        <end position="550"/>
    </location>
</feature>
<evidence type="ECO:0000256" key="8">
    <source>
        <dbReference type="ARBA" id="ARBA00023052"/>
    </source>
</evidence>
<evidence type="ECO:0000256" key="11">
    <source>
        <dbReference type="NCBIfam" id="TIGR03457"/>
    </source>
</evidence>
<evidence type="ECO:0000259" key="15">
    <source>
        <dbReference type="Pfam" id="PF02775"/>
    </source>
</evidence>
<keyword evidence="8 12" id="KW-0786">Thiamine pyrophosphate</keyword>
<dbReference type="GO" id="GO:0003984">
    <property type="term" value="F:acetolactate synthase activity"/>
    <property type="evidence" value="ECO:0007669"/>
    <property type="project" value="TreeGrafter"/>
</dbReference>
<dbReference type="GO" id="GO:0000287">
    <property type="term" value="F:magnesium ion binding"/>
    <property type="evidence" value="ECO:0007669"/>
    <property type="project" value="InterPro"/>
</dbReference>
<dbReference type="GO" id="GO:0050487">
    <property type="term" value="F:sulfoacetaldehyde acetyltransferase activity"/>
    <property type="evidence" value="ECO:0007669"/>
    <property type="project" value="UniProtKB-UniRule"/>
</dbReference>
<accession>A0A132C0Y7</accession>
<evidence type="ECO:0000256" key="6">
    <source>
        <dbReference type="ARBA" id="ARBA00022723"/>
    </source>
</evidence>
<dbReference type="PANTHER" id="PTHR18968:SF13">
    <property type="entry name" value="ACETOLACTATE SYNTHASE CATALYTIC SUBUNIT, MITOCHONDRIAL"/>
    <property type="match status" value="1"/>
</dbReference>
<dbReference type="NCBIfam" id="NF005713">
    <property type="entry name" value="PRK07525.1"/>
    <property type="match status" value="1"/>
</dbReference>
<feature type="region of interest" description="Disordered" evidence="13">
    <location>
        <begin position="356"/>
        <end position="376"/>
    </location>
</feature>
<evidence type="ECO:0000256" key="13">
    <source>
        <dbReference type="SAM" id="MobiDB-lite"/>
    </source>
</evidence>
<protein>
    <recommendedName>
        <fullName evidence="10 11">Sulfoacetaldehyde acetyltransferase</fullName>
        <ecNumber evidence="4 11">2.3.3.15</ecNumber>
    </recommendedName>
</protein>
<evidence type="ECO:0000256" key="4">
    <source>
        <dbReference type="ARBA" id="ARBA00012971"/>
    </source>
</evidence>
<comment type="cofactor">
    <cofactor evidence="2">
        <name>thiamine diphosphate</name>
        <dbReference type="ChEBI" id="CHEBI:58937"/>
    </cofactor>
</comment>
<dbReference type="Gene3D" id="3.40.50.970">
    <property type="match status" value="2"/>
</dbReference>
<comment type="caution">
    <text evidence="17">The sequence shown here is derived from an EMBL/GenBank/DDBJ whole genome shotgun (WGS) entry which is preliminary data.</text>
</comment>
<dbReference type="SUPFAM" id="SSF52467">
    <property type="entry name" value="DHS-like NAD/FAD-binding domain"/>
    <property type="match status" value="1"/>
</dbReference>
<dbReference type="InterPro" id="IPR017820">
    <property type="entry name" value="Sulphoacetald_Actrfrase"/>
</dbReference>
<dbReference type="Proteomes" id="UP000068382">
    <property type="component" value="Unassembled WGS sequence"/>
</dbReference>
<dbReference type="EC" id="2.3.3.15" evidence="4 11"/>
<dbReference type="InterPro" id="IPR000399">
    <property type="entry name" value="TPP-bd_CS"/>
</dbReference>
<dbReference type="NCBIfam" id="TIGR03457">
    <property type="entry name" value="sulphoacet_xsc"/>
    <property type="match status" value="1"/>
</dbReference>
<organism evidence="17 18">
    <name type="scientific">Tritonibacter horizontis</name>
    <dbReference type="NCBI Taxonomy" id="1768241"/>
    <lineage>
        <taxon>Bacteria</taxon>
        <taxon>Pseudomonadati</taxon>
        <taxon>Pseudomonadota</taxon>
        <taxon>Alphaproteobacteria</taxon>
        <taxon>Rhodobacterales</taxon>
        <taxon>Paracoccaceae</taxon>
        <taxon>Tritonibacter</taxon>
    </lineage>
</organism>
<dbReference type="FunFam" id="3.40.50.970:FF:000107">
    <property type="entry name" value="Sulfoacetaldehyde acetyltransferase Xsc"/>
    <property type="match status" value="1"/>
</dbReference>
<dbReference type="AlphaFoldDB" id="A0A132C0Y7"/>
<evidence type="ECO:0000256" key="5">
    <source>
        <dbReference type="ARBA" id="ARBA00022679"/>
    </source>
</evidence>
<feature type="domain" description="Thiamine pyrophosphate enzyme N-terminal TPP-binding" evidence="16">
    <location>
        <begin position="3"/>
        <end position="118"/>
    </location>
</feature>
<dbReference type="SUPFAM" id="SSF52518">
    <property type="entry name" value="Thiamin diphosphate-binding fold (THDP-binding)"/>
    <property type="match status" value="2"/>
</dbReference>
<reference evidence="17 18" key="1">
    <citation type="submission" date="2015-12" db="EMBL/GenBank/DDBJ databases">
        <title>Genome sequence of the marine Rhodobacteraceae strain O3.65, Candidatus Tritonibacter horizontis.</title>
        <authorList>
            <person name="Poehlein A."/>
            <person name="Giebel H.A."/>
            <person name="Voget S."/>
            <person name="Brinkhoff T."/>
        </authorList>
    </citation>
    <scope>NUCLEOTIDE SEQUENCE [LARGE SCALE GENOMIC DNA]</scope>
    <source>
        <strain evidence="17 18">O3.65</strain>
    </source>
</reference>
<sequence length="592" mass="63400">MRMTTEEAFVKTLQMHGIEHAFGIIGSAMMPISDLFPKAGITFWDCAHEGSAGMMADGYTRATGKMSMMIAQNGPGITNFVTAVKTAYWNHTPLLLVTPQAANKTIGQGGFQEVEQMKLFEDMVAYQEEVRDPSRVCEVLNRVISQAKRASAPAQLNIPRDMWTQVIDVALPAIVEFERPAGGESAVAQAAELLSNAKNPVILNGAGVVLSRGGIAASMALAERLDAPVCVGYQHNDAFPGSHPLFAGPLGYNGSKAGMELIKEADVVLCLGTRLNPFSTLPGYGMDYWPTEARIIQVDINPDRIGLTKTVSVGIVGDAAKVATGLLDQLADTAGDAGRAARKARIADTKSRWAQQLASMDHEDDDPGTSWNERARADKPDWMSPRMAWRAIQSALPKEAIISSDIGNNCAIGNAYPSFEAGRKYLAPGLFGPCGYGLPAIMGAKIGCPDTPVVGFAGDGAFGIAVNELTAIGRAEWPAITQVVFRNYQWGAEKRNSTLWFDDNFVGTELDTKVSYAGIASACGLKGVVARSMDELTTALHQAIEDQKNGITTLIEAMINQELGEPFRRDAMKNPVEVAGISADDMRPQDGA</sequence>
<evidence type="ECO:0000259" key="16">
    <source>
        <dbReference type="Pfam" id="PF02776"/>
    </source>
</evidence>
<keyword evidence="9 17" id="KW-0012">Acyltransferase</keyword>
<proteinExistence type="inferred from homology"/>
<keyword evidence="7" id="KW-0460">Magnesium</keyword>
<dbReference type="InterPro" id="IPR011766">
    <property type="entry name" value="TPP_enzyme_TPP-bd"/>
</dbReference>
<comment type="cofactor">
    <cofactor evidence="1">
        <name>Mg(2+)</name>
        <dbReference type="ChEBI" id="CHEBI:18420"/>
    </cofactor>
</comment>
<keyword evidence="18" id="KW-1185">Reference proteome</keyword>
<name>A0A132C0Y7_9RHOB</name>
<evidence type="ECO:0000256" key="3">
    <source>
        <dbReference type="ARBA" id="ARBA00007812"/>
    </source>
</evidence>
<dbReference type="OrthoDB" id="4494979at2"/>
<dbReference type="Gene3D" id="3.40.50.1220">
    <property type="entry name" value="TPP-binding domain"/>
    <property type="match status" value="1"/>
</dbReference>
<evidence type="ECO:0000256" key="9">
    <source>
        <dbReference type="ARBA" id="ARBA00023315"/>
    </source>
</evidence>
<evidence type="ECO:0000313" key="18">
    <source>
        <dbReference type="Proteomes" id="UP000068382"/>
    </source>
</evidence>
<dbReference type="Pfam" id="PF00205">
    <property type="entry name" value="TPP_enzyme_M"/>
    <property type="match status" value="1"/>
</dbReference>
<dbReference type="GO" id="GO:0050660">
    <property type="term" value="F:flavin adenine dinucleotide binding"/>
    <property type="evidence" value="ECO:0007669"/>
    <property type="project" value="TreeGrafter"/>
</dbReference>
<dbReference type="RefSeq" id="WP_068240742.1">
    <property type="nucleotide sequence ID" value="NZ_LPUY01000023.1"/>
</dbReference>
<dbReference type="CDD" id="cd07035">
    <property type="entry name" value="TPP_PYR_POX_like"/>
    <property type="match status" value="1"/>
</dbReference>
<evidence type="ECO:0000259" key="14">
    <source>
        <dbReference type="Pfam" id="PF00205"/>
    </source>
</evidence>
<evidence type="ECO:0000256" key="7">
    <source>
        <dbReference type="ARBA" id="ARBA00022842"/>
    </source>
</evidence>
<dbReference type="PATRIC" id="fig|1768241.3.peg.901"/>
<evidence type="ECO:0000256" key="2">
    <source>
        <dbReference type="ARBA" id="ARBA00001964"/>
    </source>
</evidence>
<keyword evidence="6" id="KW-0479">Metal-binding</keyword>
<dbReference type="PROSITE" id="PS00187">
    <property type="entry name" value="TPP_ENZYMES"/>
    <property type="match status" value="1"/>
</dbReference>
<evidence type="ECO:0000313" key="17">
    <source>
        <dbReference type="EMBL" id="KUP94255.1"/>
    </source>
</evidence>
<dbReference type="GO" id="GO:0019529">
    <property type="term" value="P:taurine catabolic process"/>
    <property type="evidence" value="ECO:0007669"/>
    <property type="project" value="UniProtKB-UniRule"/>
</dbReference>
<dbReference type="InterPro" id="IPR029061">
    <property type="entry name" value="THDP-binding"/>
</dbReference>
<evidence type="ECO:0000256" key="10">
    <source>
        <dbReference type="ARBA" id="ARBA00074574"/>
    </source>
</evidence>
<gene>
    <name evidence="17" type="primary">xsc</name>
    <name evidence="17" type="ORF">TRIHO_08680</name>
</gene>
<feature type="domain" description="Thiamine pyrophosphate enzyme central" evidence="14">
    <location>
        <begin position="187"/>
        <end position="324"/>
    </location>
</feature>
<dbReference type="Pfam" id="PF02776">
    <property type="entry name" value="TPP_enzyme_N"/>
    <property type="match status" value="1"/>
</dbReference>
<dbReference type="GO" id="GO:0009099">
    <property type="term" value="P:L-valine biosynthetic process"/>
    <property type="evidence" value="ECO:0007669"/>
    <property type="project" value="TreeGrafter"/>
</dbReference>
<dbReference type="EMBL" id="LPUY01000023">
    <property type="protein sequence ID" value="KUP94255.1"/>
    <property type="molecule type" value="Genomic_DNA"/>
</dbReference>
<evidence type="ECO:0000256" key="1">
    <source>
        <dbReference type="ARBA" id="ARBA00001946"/>
    </source>
</evidence>
<dbReference type="InterPro" id="IPR012000">
    <property type="entry name" value="Thiamin_PyroP_enz_cen_dom"/>
</dbReference>
<evidence type="ECO:0000256" key="12">
    <source>
        <dbReference type="RuleBase" id="RU362132"/>
    </source>
</evidence>
<dbReference type="InterPro" id="IPR045229">
    <property type="entry name" value="TPP_enz"/>
</dbReference>
<dbReference type="Pfam" id="PF02775">
    <property type="entry name" value="TPP_enzyme_C"/>
    <property type="match status" value="1"/>
</dbReference>
<dbReference type="InterPro" id="IPR029035">
    <property type="entry name" value="DHS-like_NAD/FAD-binding_dom"/>
</dbReference>
<keyword evidence="5 17" id="KW-0808">Transferase</keyword>
<dbReference type="GO" id="GO:0030976">
    <property type="term" value="F:thiamine pyrophosphate binding"/>
    <property type="evidence" value="ECO:0007669"/>
    <property type="project" value="InterPro"/>
</dbReference>